<feature type="domain" description="Cyclic nucleotide-binding" evidence="4">
    <location>
        <begin position="55"/>
        <end position="175"/>
    </location>
</feature>
<dbReference type="SMART" id="SM00100">
    <property type="entry name" value="cNMP"/>
    <property type="match status" value="1"/>
</dbReference>
<keyword evidence="1" id="KW-0805">Transcription regulation</keyword>
<evidence type="ECO:0000313" key="6">
    <source>
        <dbReference type="EMBL" id="AEH11028.1"/>
    </source>
</evidence>
<dbReference type="Gene3D" id="1.10.10.10">
    <property type="entry name" value="Winged helix-like DNA-binding domain superfamily/Winged helix DNA-binding domain"/>
    <property type="match status" value="1"/>
</dbReference>
<dbReference type="AlphaFoldDB" id="F8B506"/>
<dbReference type="GO" id="GO:0005829">
    <property type="term" value="C:cytosol"/>
    <property type="evidence" value="ECO:0007669"/>
    <property type="project" value="TreeGrafter"/>
</dbReference>
<evidence type="ECO:0000259" key="4">
    <source>
        <dbReference type="PROSITE" id="PS50042"/>
    </source>
</evidence>
<dbReference type="CDD" id="cd00038">
    <property type="entry name" value="CAP_ED"/>
    <property type="match status" value="1"/>
</dbReference>
<dbReference type="InterPro" id="IPR012318">
    <property type="entry name" value="HTH_CRP"/>
</dbReference>
<dbReference type="Pfam" id="PF00027">
    <property type="entry name" value="cNMP_binding"/>
    <property type="match status" value="1"/>
</dbReference>
<dbReference type="EMBL" id="CP002801">
    <property type="protein sequence ID" value="AEH11028.1"/>
    <property type="molecule type" value="Genomic_DNA"/>
</dbReference>
<dbReference type="Proteomes" id="UP000001549">
    <property type="component" value="Chromosome"/>
</dbReference>
<dbReference type="KEGG" id="fsy:FsymDg_3751"/>
<protein>
    <submittedName>
        <fullName evidence="6">Transcriptional regulator, Crp/Fnr family</fullName>
    </submittedName>
</protein>
<sequence>MCRCLVDCSFCVVFCSIDAHHCTRGAPGAHISRHWRYGHGVQEEEVVALLRATTLLKELDEPALARLAARSVVRRYRRGQVVLTEGDPADTLLVVASGRLKVLTTADDGRDHVLNIAGPGDTLGELNIVEAGPRSASVEALEPSEAVVLDRAAVWELVRERPAVAEQLIRALVAHVRRLTGANADLVFLDLPRRVAKLLLMRMRESGRPLIELGLTQTEIASLLGGSRQSVNQALREFEKRNWILAEGQTVTILQVERLRRFAGD</sequence>
<keyword evidence="3" id="KW-0804">Transcription</keyword>
<dbReference type="PANTHER" id="PTHR24567:SF74">
    <property type="entry name" value="HTH-TYPE TRANSCRIPTIONAL REGULATOR ARCR"/>
    <property type="match status" value="1"/>
</dbReference>
<gene>
    <name evidence="6" type="ordered locus">FsymDg_3751</name>
</gene>
<evidence type="ECO:0000313" key="7">
    <source>
        <dbReference type="Proteomes" id="UP000001549"/>
    </source>
</evidence>
<dbReference type="SMART" id="SM00419">
    <property type="entry name" value="HTH_CRP"/>
    <property type="match status" value="1"/>
</dbReference>
<dbReference type="PROSITE" id="PS51063">
    <property type="entry name" value="HTH_CRP_2"/>
    <property type="match status" value="1"/>
</dbReference>
<dbReference type="InterPro" id="IPR000595">
    <property type="entry name" value="cNMP-bd_dom"/>
</dbReference>
<name>F8B506_9ACTN</name>
<dbReference type="InterPro" id="IPR036388">
    <property type="entry name" value="WH-like_DNA-bd_sf"/>
</dbReference>
<reference evidence="6 7" key="1">
    <citation type="submission" date="2011-05" db="EMBL/GenBank/DDBJ databases">
        <title>Complete sequence of chromosome of Frankia symbiont of Datisca glomerata.</title>
        <authorList>
            <consortium name="US DOE Joint Genome Institute"/>
            <person name="Lucas S."/>
            <person name="Han J."/>
            <person name="Lapidus A."/>
            <person name="Cheng J.-F."/>
            <person name="Goodwin L."/>
            <person name="Pitluck S."/>
            <person name="Peters L."/>
            <person name="Mikhailova N."/>
            <person name="Chertkov O."/>
            <person name="Teshima H."/>
            <person name="Han C."/>
            <person name="Tapia R."/>
            <person name="Land M."/>
            <person name="Hauser L."/>
            <person name="Kyrpides N."/>
            <person name="Ivanova N."/>
            <person name="Pagani I."/>
            <person name="Berry A."/>
            <person name="Pawlowski K."/>
            <person name="Persson T."/>
            <person name="Vanden Heuvel B."/>
            <person name="Benson D."/>
            <person name="Woyke T."/>
        </authorList>
    </citation>
    <scope>NUCLEOTIDE SEQUENCE [LARGE SCALE GENOMIC DNA]</scope>
    <source>
        <strain evidence="7">4085684</strain>
    </source>
</reference>
<dbReference type="PROSITE" id="PS50042">
    <property type="entry name" value="CNMP_BINDING_3"/>
    <property type="match status" value="1"/>
</dbReference>
<dbReference type="Gene3D" id="2.60.120.10">
    <property type="entry name" value="Jelly Rolls"/>
    <property type="match status" value="1"/>
</dbReference>
<evidence type="ECO:0000259" key="5">
    <source>
        <dbReference type="PROSITE" id="PS51063"/>
    </source>
</evidence>
<dbReference type="STRING" id="656024.FsymDg_3751"/>
<dbReference type="InterPro" id="IPR014710">
    <property type="entry name" value="RmlC-like_jellyroll"/>
</dbReference>
<evidence type="ECO:0000256" key="3">
    <source>
        <dbReference type="ARBA" id="ARBA00023163"/>
    </source>
</evidence>
<evidence type="ECO:0000256" key="2">
    <source>
        <dbReference type="ARBA" id="ARBA00023125"/>
    </source>
</evidence>
<dbReference type="GO" id="GO:0003677">
    <property type="term" value="F:DNA binding"/>
    <property type="evidence" value="ECO:0007669"/>
    <property type="project" value="UniProtKB-KW"/>
</dbReference>
<dbReference type="Pfam" id="PF13545">
    <property type="entry name" value="HTH_Crp_2"/>
    <property type="match status" value="1"/>
</dbReference>
<dbReference type="InterPro" id="IPR036390">
    <property type="entry name" value="WH_DNA-bd_sf"/>
</dbReference>
<organism evidence="6 7">
    <name type="scientific">Candidatus Protofrankia datiscae</name>
    <dbReference type="NCBI Taxonomy" id="2716812"/>
    <lineage>
        <taxon>Bacteria</taxon>
        <taxon>Bacillati</taxon>
        <taxon>Actinomycetota</taxon>
        <taxon>Actinomycetes</taxon>
        <taxon>Frankiales</taxon>
        <taxon>Frankiaceae</taxon>
        <taxon>Protofrankia</taxon>
    </lineage>
</organism>
<evidence type="ECO:0000256" key="1">
    <source>
        <dbReference type="ARBA" id="ARBA00023015"/>
    </source>
</evidence>
<keyword evidence="7" id="KW-1185">Reference proteome</keyword>
<accession>F8B506</accession>
<keyword evidence="2" id="KW-0238">DNA-binding</keyword>
<dbReference type="SUPFAM" id="SSF51206">
    <property type="entry name" value="cAMP-binding domain-like"/>
    <property type="match status" value="1"/>
</dbReference>
<dbReference type="GO" id="GO:0003700">
    <property type="term" value="F:DNA-binding transcription factor activity"/>
    <property type="evidence" value="ECO:0007669"/>
    <property type="project" value="TreeGrafter"/>
</dbReference>
<dbReference type="SUPFAM" id="SSF46785">
    <property type="entry name" value="Winged helix' DNA-binding domain"/>
    <property type="match status" value="1"/>
</dbReference>
<dbReference type="PANTHER" id="PTHR24567">
    <property type="entry name" value="CRP FAMILY TRANSCRIPTIONAL REGULATORY PROTEIN"/>
    <property type="match status" value="1"/>
</dbReference>
<dbReference type="InterPro" id="IPR050397">
    <property type="entry name" value="Env_Response_Regulators"/>
</dbReference>
<proteinExistence type="predicted"/>
<dbReference type="HOGENOM" id="CLU_075053_3_4_11"/>
<feature type="domain" description="HTH crp-type" evidence="5">
    <location>
        <begin position="189"/>
        <end position="257"/>
    </location>
</feature>
<dbReference type="eggNOG" id="COG0664">
    <property type="taxonomic scope" value="Bacteria"/>
</dbReference>
<dbReference type="InterPro" id="IPR018490">
    <property type="entry name" value="cNMP-bd_dom_sf"/>
</dbReference>